<feature type="chain" id="PRO_5045499061" description="AMIN-like domain-containing protein" evidence="2">
    <location>
        <begin position="40"/>
        <end position="249"/>
    </location>
</feature>
<dbReference type="RefSeq" id="WP_397402723.1">
    <property type="nucleotide sequence ID" value="NZ_JBIRYI010000003.1"/>
</dbReference>
<dbReference type="Pfam" id="PF24837">
    <property type="entry name" value="AMIN-like"/>
    <property type="match status" value="1"/>
</dbReference>
<dbReference type="Proteomes" id="UP001611580">
    <property type="component" value="Unassembled WGS sequence"/>
</dbReference>
<evidence type="ECO:0000313" key="5">
    <source>
        <dbReference type="Proteomes" id="UP001611580"/>
    </source>
</evidence>
<feature type="signal peptide" evidence="2">
    <location>
        <begin position="1"/>
        <end position="39"/>
    </location>
</feature>
<name>A0ABW7XGL5_9MICO</name>
<evidence type="ECO:0000256" key="1">
    <source>
        <dbReference type="SAM" id="MobiDB-lite"/>
    </source>
</evidence>
<evidence type="ECO:0000259" key="3">
    <source>
        <dbReference type="Pfam" id="PF24837"/>
    </source>
</evidence>
<keyword evidence="2" id="KW-0732">Signal</keyword>
<dbReference type="EMBL" id="JBIRYI010000003">
    <property type="protein sequence ID" value="MFI2486642.1"/>
    <property type="molecule type" value="Genomic_DNA"/>
</dbReference>
<proteinExistence type="predicted"/>
<feature type="compositionally biased region" description="Low complexity" evidence="1">
    <location>
        <begin position="77"/>
        <end position="95"/>
    </location>
</feature>
<feature type="compositionally biased region" description="Low complexity" evidence="1">
    <location>
        <begin position="54"/>
        <end position="65"/>
    </location>
</feature>
<keyword evidence="5" id="KW-1185">Reference proteome</keyword>
<comment type="caution">
    <text evidence="4">The sequence shown here is derived from an EMBL/GenBank/DDBJ whole genome shotgun (WGS) entry which is preliminary data.</text>
</comment>
<protein>
    <recommendedName>
        <fullName evidence="3">AMIN-like domain-containing protein</fullName>
    </recommendedName>
</protein>
<reference evidence="4 5" key="1">
    <citation type="submission" date="2024-10" db="EMBL/GenBank/DDBJ databases">
        <title>The Natural Products Discovery Center: Release of the First 8490 Sequenced Strains for Exploring Actinobacteria Biosynthetic Diversity.</title>
        <authorList>
            <person name="Kalkreuter E."/>
            <person name="Kautsar S.A."/>
            <person name="Yang D."/>
            <person name="Bader C.D."/>
            <person name="Teijaro C.N."/>
            <person name="Fluegel L."/>
            <person name="Davis C.M."/>
            <person name="Simpson J.R."/>
            <person name="Lauterbach L."/>
            <person name="Steele A.D."/>
            <person name="Gui C."/>
            <person name="Meng S."/>
            <person name="Li G."/>
            <person name="Viehrig K."/>
            <person name="Ye F."/>
            <person name="Su P."/>
            <person name="Kiefer A.F."/>
            <person name="Nichols A."/>
            <person name="Cepeda A.J."/>
            <person name="Yan W."/>
            <person name="Fan B."/>
            <person name="Jiang Y."/>
            <person name="Adhikari A."/>
            <person name="Zheng C.-J."/>
            <person name="Schuster L."/>
            <person name="Cowan T.M."/>
            <person name="Smanski M.J."/>
            <person name="Chevrette M.G."/>
            <person name="De Carvalho L.P.S."/>
            <person name="Shen B."/>
        </authorList>
    </citation>
    <scope>NUCLEOTIDE SEQUENCE [LARGE SCALE GENOMIC DNA]</scope>
    <source>
        <strain evidence="4 5">NPDC019481</strain>
    </source>
</reference>
<dbReference type="InterPro" id="IPR056303">
    <property type="entry name" value="AMIN-like"/>
</dbReference>
<feature type="region of interest" description="Disordered" evidence="1">
    <location>
        <begin position="45"/>
        <end position="117"/>
    </location>
</feature>
<sequence length="249" mass="25578">MGRAGHRTALTTTALTTKVLTTKALTSAAAIAACGLLLAGCTSPQQGPGGDGSGPAPVASGPDASQEPTEPAGGGDSASEPAELEPEPATSATETDSGPAFAANTRPDTAEPSGAGDTFLTVTDVRVAAHEGYDRVVFDLDGTGSGRPGWRVEYVDQAVDDGSGDTVRVDGDAILRVSISGTATPTDSGVDEFSGDRIEPSGTRAIDEIVYRYWFEGYTTAFLGVDGAERPFRAFLLEDPMRVVVDVQH</sequence>
<gene>
    <name evidence="4" type="ORF">ACH47X_07000</name>
</gene>
<accession>A0ABW7XGL5</accession>
<feature type="domain" description="AMIN-like" evidence="3">
    <location>
        <begin position="121"/>
        <end position="249"/>
    </location>
</feature>
<evidence type="ECO:0000256" key="2">
    <source>
        <dbReference type="SAM" id="SignalP"/>
    </source>
</evidence>
<dbReference type="PROSITE" id="PS51257">
    <property type="entry name" value="PROKAR_LIPOPROTEIN"/>
    <property type="match status" value="1"/>
</dbReference>
<evidence type="ECO:0000313" key="4">
    <source>
        <dbReference type="EMBL" id="MFI2486642.1"/>
    </source>
</evidence>
<organism evidence="4 5">
    <name type="scientific">Promicromonospora kroppenstedtii</name>
    <dbReference type="NCBI Taxonomy" id="440482"/>
    <lineage>
        <taxon>Bacteria</taxon>
        <taxon>Bacillati</taxon>
        <taxon>Actinomycetota</taxon>
        <taxon>Actinomycetes</taxon>
        <taxon>Micrococcales</taxon>
        <taxon>Promicromonosporaceae</taxon>
        <taxon>Promicromonospora</taxon>
    </lineage>
</organism>